<dbReference type="InterPro" id="IPR006685">
    <property type="entry name" value="MscS_channel_2nd"/>
</dbReference>
<sequence length="426" mass="47426">MKELMQNLLTQLGMGDNDYIYASAVIILIVLISLIIHWLFHKVVMGFLRKNANNSEQQWKHSLYKNKLFPRIALTLQGIIIFVQARLWLNADDNALPVIEVITHLWILLYGLLSVYSLLDTLEDISNNSPTGKRLPLRGIFQSIKLIGATVAIIFAIALLIGKSPVILFSGLGAMTAILLLVFKDPILGLVAGIQLSANKMLAVGDWLEMPKYGADGDVVDINLTTVKIRNWDNTITTVPTYALISDSFKNWRGMTESGGRRIKRAINIDTTSVHFLTDADINRLRKAQLLSSYIENKLTEIAAYNAEHKVDASSAANGRRLTNLGTLRAYLEAYLKASPHIHKEMTCMARQLHPGAEGIPLEIYAFTNTTAWAAYENIQADIFDHIFAVLPEFGLRVYQSPTGYDMQQLGSTLNNPRVTAESPTS</sequence>
<evidence type="ECO:0000256" key="10">
    <source>
        <dbReference type="ARBA" id="ARBA00093659"/>
    </source>
</evidence>
<dbReference type="InterPro" id="IPR010920">
    <property type="entry name" value="LSM_dom_sf"/>
</dbReference>
<feature type="transmembrane region" description="Helical" evidence="11">
    <location>
        <begin position="68"/>
        <end position="89"/>
    </location>
</feature>
<proteinExistence type="inferred from homology"/>
<dbReference type="SUPFAM" id="SSF50182">
    <property type="entry name" value="Sm-like ribonucleoproteins"/>
    <property type="match status" value="1"/>
</dbReference>
<feature type="transmembrane region" description="Helical" evidence="11">
    <location>
        <begin position="20"/>
        <end position="40"/>
    </location>
</feature>
<dbReference type="Gene3D" id="2.30.30.60">
    <property type="match status" value="1"/>
</dbReference>
<dbReference type="PANTHER" id="PTHR30414:SF0">
    <property type="entry name" value="MINICONDUCTANCE MECHANOSENSITIVE CHANNEL YBDG"/>
    <property type="match status" value="1"/>
</dbReference>
<dbReference type="RefSeq" id="WP_094983973.1">
    <property type="nucleotide sequence ID" value="NZ_NHNI01000001.1"/>
</dbReference>
<comment type="subcellular location">
    <subcellularLocation>
        <location evidence="1">Cell inner membrane</location>
        <topology evidence="1">Multi-pass membrane protein</topology>
    </subcellularLocation>
</comment>
<protein>
    <recommendedName>
        <fullName evidence="9">Mechanosensing system component YbdG</fullName>
    </recommendedName>
    <alternativeName>
        <fullName evidence="10">Mechanosensitive channel homolog YbdG</fullName>
    </alternativeName>
</protein>
<feature type="domain" description="Mechanosensitive ion channel MscS C-terminal" evidence="13">
    <location>
        <begin position="335"/>
        <end position="397"/>
    </location>
</feature>
<gene>
    <name evidence="14" type="ORF">CBP51_04340</name>
</gene>
<dbReference type="EMBL" id="NHNI01000001">
    <property type="protein sequence ID" value="OZY86264.1"/>
    <property type="molecule type" value="Genomic_DNA"/>
</dbReference>
<reference evidence="15" key="1">
    <citation type="submission" date="2017-05" db="EMBL/GenBank/DDBJ databases">
        <authorList>
            <person name="Barney B.M."/>
        </authorList>
    </citation>
    <scope>NUCLEOTIDE SEQUENCE [LARGE SCALE GENOMIC DNA]</scope>
    <source>
        <strain evidence="15">PSBB022</strain>
    </source>
</reference>
<evidence type="ECO:0000259" key="12">
    <source>
        <dbReference type="Pfam" id="PF00924"/>
    </source>
</evidence>
<dbReference type="Pfam" id="PF00924">
    <property type="entry name" value="MS_channel_2nd"/>
    <property type="match status" value="1"/>
</dbReference>
<dbReference type="InterPro" id="IPR030192">
    <property type="entry name" value="YbdG"/>
</dbReference>
<evidence type="ECO:0000256" key="4">
    <source>
        <dbReference type="ARBA" id="ARBA00022519"/>
    </source>
</evidence>
<accession>A0A266Q8Q3</accession>
<dbReference type="AlphaFoldDB" id="A0A266Q8Q3"/>
<feature type="transmembrane region" description="Helical" evidence="11">
    <location>
        <begin position="101"/>
        <end position="119"/>
    </location>
</feature>
<dbReference type="InterPro" id="IPR049278">
    <property type="entry name" value="MS_channel_C"/>
</dbReference>
<evidence type="ECO:0000256" key="6">
    <source>
        <dbReference type="ARBA" id="ARBA00022989"/>
    </source>
</evidence>
<dbReference type="FunFam" id="2.30.30.60:FF:000002">
    <property type="entry name" value="Mechanosensitive ion channel family protein"/>
    <property type="match status" value="1"/>
</dbReference>
<evidence type="ECO:0000256" key="1">
    <source>
        <dbReference type="ARBA" id="ARBA00004429"/>
    </source>
</evidence>
<evidence type="ECO:0000313" key="14">
    <source>
        <dbReference type="EMBL" id="OZY86264.1"/>
    </source>
</evidence>
<dbReference type="Proteomes" id="UP000216101">
    <property type="component" value="Unassembled WGS sequence"/>
</dbReference>
<keyword evidence="8 11" id="KW-0472">Membrane</keyword>
<evidence type="ECO:0000256" key="3">
    <source>
        <dbReference type="ARBA" id="ARBA00022475"/>
    </source>
</evidence>
<name>A0A266Q8Q3_9GAMM</name>
<evidence type="ECO:0000313" key="15">
    <source>
        <dbReference type="Proteomes" id="UP000216101"/>
    </source>
</evidence>
<dbReference type="GO" id="GO:0008381">
    <property type="term" value="F:mechanosensitive monoatomic ion channel activity"/>
    <property type="evidence" value="ECO:0007669"/>
    <property type="project" value="InterPro"/>
</dbReference>
<feature type="domain" description="Mechanosensitive ion channel MscS" evidence="12">
    <location>
        <begin position="185"/>
        <end position="253"/>
    </location>
</feature>
<dbReference type="PANTHER" id="PTHR30414">
    <property type="entry name" value="MINICONDUCTANCE MECHANOSENSITIVE CHANNEL YBDG"/>
    <property type="match status" value="1"/>
</dbReference>
<keyword evidence="5 11" id="KW-0812">Transmembrane</keyword>
<feature type="transmembrane region" description="Helical" evidence="11">
    <location>
        <begin position="166"/>
        <end position="183"/>
    </location>
</feature>
<keyword evidence="15" id="KW-1185">Reference proteome</keyword>
<keyword evidence="6 11" id="KW-1133">Transmembrane helix</keyword>
<evidence type="ECO:0000256" key="11">
    <source>
        <dbReference type="SAM" id="Phobius"/>
    </source>
</evidence>
<dbReference type="GO" id="GO:0071470">
    <property type="term" value="P:cellular response to osmotic stress"/>
    <property type="evidence" value="ECO:0007669"/>
    <property type="project" value="InterPro"/>
</dbReference>
<evidence type="ECO:0000259" key="13">
    <source>
        <dbReference type="Pfam" id="PF21082"/>
    </source>
</evidence>
<dbReference type="GO" id="GO:0005886">
    <property type="term" value="C:plasma membrane"/>
    <property type="evidence" value="ECO:0007669"/>
    <property type="project" value="UniProtKB-SubCell"/>
</dbReference>
<evidence type="ECO:0000256" key="9">
    <source>
        <dbReference type="ARBA" id="ARBA00093630"/>
    </source>
</evidence>
<keyword evidence="4" id="KW-0997">Cell inner membrane</keyword>
<comment type="caution">
    <text evidence="14">The sequence shown here is derived from an EMBL/GenBank/DDBJ whole genome shotgun (WGS) entry which is preliminary data.</text>
</comment>
<comment type="similarity">
    <text evidence="2">Belongs to the MscS (TC 1.A.23) family.</text>
</comment>
<evidence type="ECO:0000256" key="2">
    <source>
        <dbReference type="ARBA" id="ARBA00008017"/>
    </source>
</evidence>
<feature type="transmembrane region" description="Helical" evidence="11">
    <location>
        <begin position="140"/>
        <end position="160"/>
    </location>
</feature>
<dbReference type="InterPro" id="IPR023408">
    <property type="entry name" value="MscS_beta-dom_sf"/>
</dbReference>
<keyword evidence="3" id="KW-1003">Cell membrane</keyword>
<evidence type="ECO:0000256" key="5">
    <source>
        <dbReference type="ARBA" id="ARBA00022692"/>
    </source>
</evidence>
<dbReference type="Pfam" id="PF21082">
    <property type="entry name" value="MS_channel_3rd"/>
    <property type="match status" value="1"/>
</dbReference>
<keyword evidence="7" id="KW-0346">Stress response</keyword>
<evidence type="ECO:0000256" key="7">
    <source>
        <dbReference type="ARBA" id="ARBA00023016"/>
    </source>
</evidence>
<evidence type="ECO:0000256" key="8">
    <source>
        <dbReference type="ARBA" id="ARBA00023136"/>
    </source>
</evidence>
<organism evidence="14 15">
    <name type="scientific">Cellvibrio mixtus</name>
    <dbReference type="NCBI Taxonomy" id="39650"/>
    <lineage>
        <taxon>Bacteria</taxon>
        <taxon>Pseudomonadati</taxon>
        <taxon>Pseudomonadota</taxon>
        <taxon>Gammaproteobacteria</taxon>
        <taxon>Cellvibrionales</taxon>
        <taxon>Cellvibrionaceae</taxon>
        <taxon>Cellvibrio</taxon>
    </lineage>
</organism>